<proteinExistence type="predicted"/>
<organism evidence="3">
    <name type="scientific">Anopheles coluzzii</name>
    <name type="common">African malaria mosquito</name>
    <dbReference type="NCBI Taxonomy" id="1518534"/>
    <lineage>
        <taxon>Eukaryota</taxon>
        <taxon>Metazoa</taxon>
        <taxon>Ecdysozoa</taxon>
        <taxon>Arthropoda</taxon>
        <taxon>Hexapoda</taxon>
        <taxon>Insecta</taxon>
        <taxon>Pterygota</taxon>
        <taxon>Neoptera</taxon>
        <taxon>Endopterygota</taxon>
        <taxon>Diptera</taxon>
        <taxon>Nematocera</taxon>
        <taxon>Culicoidea</taxon>
        <taxon>Culicidae</taxon>
        <taxon>Anophelinae</taxon>
        <taxon>Anopheles</taxon>
    </lineage>
</organism>
<feature type="region of interest" description="Disordered" evidence="1">
    <location>
        <begin position="213"/>
        <end position="241"/>
    </location>
</feature>
<dbReference type="Proteomes" id="UP000075882">
    <property type="component" value="Unassembled WGS sequence"/>
</dbReference>
<evidence type="ECO:0000256" key="2">
    <source>
        <dbReference type="SAM" id="SignalP"/>
    </source>
</evidence>
<dbReference type="EnsemblMetazoa" id="ACOM038705-RA">
    <property type="protein sequence ID" value="ACOM038705-PA.1"/>
    <property type="gene ID" value="ACOM038705"/>
</dbReference>
<evidence type="ECO:0000256" key="1">
    <source>
        <dbReference type="SAM" id="MobiDB-lite"/>
    </source>
</evidence>
<name>A0A8W7PW49_ANOCL</name>
<feature type="signal peptide" evidence="2">
    <location>
        <begin position="1"/>
        <end position="25"/>
    </location>
</feature>
<dbReference type="AlphaFoldDB" id="A0A8W7PW49"/>
<protein>
    <submittedName>
        <fullName evidence="3">Uncharacterized protein</fullName>
    </submittedName>
</protein>
<evidence type="ECO:0000313" key="3">
    <source>
        <dbReference type="EnsemblMetazoa" id="ACOM038705-PA.1"/>
    </source>
</evidence>
<keyword evidence="2" id="KW-0732">Signal</keyword>
<sequence length="260" mass="27055">LRRGKPSCPVLVAVSGLLLLLSALGRFGTKGGRVGGGGGAATGPLAAPVTCARKQLLLGSPFRCSLPTAMQPLYSTSRPVGSSSTIRLTCSRDTAERAGSVLMPSTFSAVGLYWTSVSRKARACRKQMYVLPTRSVCRKAPVAISPSPYLHVEPGGLPPGPPAPLPPTVHTCSRQYWGASGSLRGSCCSGARPCRSSPDRTSSASRDACSENGLFGSWNDPNRDETDALAPSLEAPARPPPIVLVPATEPWYSPLASPVC</sequence>
<feature type="chain" id="PRO_5036454373" evidence="2">
    <location>
        <begin position="26"/>
        <end position="260"/>
    </location>
</feature>
<accession>A0A8W7PW49</accession>
<reference evidence="3" key="1">
    <citation type="submission" date="2022-08" db="UniProtKB">
        <authorList>
            <consortium name="EnsemblMetazoa"/>
        </authorList>
    </citation>
    <scope>IDENTIFICATION</scope>
</reference>